<reference evidence="1 2" key="1">
    <citation type="submission" date="2016-03" db="EMBL/GenBank/DDBJ databases">
        <title>How can Kluyveromyces marxianus grow so fast - potential evolutionary course in Saccharomyces Complex revealed by comparative genomics.</title>
        <authorList>
            <person name="Mo W."/>
            <person name="Lu W."/>
            <person name="Yang X."/>
            <person name="Qi J."/>
            <person name="Lv H."/>
        </authorList>
    </citation>
    <scope>NUCLEOTIDE SEQUENCE [LARGE SCALE GENOMIC DNA]</scope>
    <source>
        <strain evidence="1 2">FIM1</strain>
    </source>
</reference>
<gene>
    <name evidence="1" type="primary">HNT2</name>
    <name evidence="1" type="ORF">FIM1_2142</name>
</gene>
<organism evidence="1 2">
    <name type="scientific">Kluyveromyces marxianus</name>
    <name type="common">Yeast</name>
    <name type="synonym">Candida kefyr</name>
    <dbReference type="NCBI Taxonomy" id="4911"/>
    <lineage>
        <taxon>Eukaryota</taxon>
        <taxon>Fungi</taxon>
        <taxon>Dikarya</taxon>
        <taxon>Ascomycota</taxon>
        <taxon>Saccharomycotina</taxon>
        <taxon>Saccharomycetes</taxon>
        <taxon>Saccharomycetales</taxon>
        <taxon>Saccharomycetaceae</taxon>
        <taxon>Kluyveromyces</taxon>
    </lineage>
</organism>
<dbReference type="EMBL" id="CP015056">
    <property type="protein sequence ID" value="QGN15451.1"/>
    <property type="molecule type" value="Genomic_DNA"/>
</dbReference>
<name>A0ABX6EUZ2_KLUMA</name>
<proteinExistence type="predicted"/>
<keyword evidence="2" id="KW-1185">Reference proteome</keyword>
<evidence type="ECO:0000313" key="1">
    <source>
        <dbReference type="EMBL" id="QGN15451.1"/>
    </source>
</evidence>
<evidence type="ECO:0000313" key="2">
    <source>
        <dbReference type="Proteomes" id="UP000422736"/>
    </source>
</evidence>
<accession>A0ABX6EUZ2</accession>
<sequence>MTTGTVFFSSFNVTKQVFYST</sequence>
<protein>
    <submittedName>
        <fullName evidence="1">Protein HNT2</fullName>
    </submittedName>
</protein>
<dbReference type="Proteomes" id="UP000422736">
    <property type="component" value="Chromosome 3"/>
</dbReference>